<gene>
    <name evidence="1" type="ORF">Tci_900587</name>
</gene>
<feature type="non-terminal residue" evidence="1">
    <location>
        <position position="1"/>
    </location>
</feature>
<organism evidence="1">
    <name type="scientific">Tanacetum cinerariifolium</name>
    <name type="common">Dalmatian daisy</name>
    <name type="synonym">Chrysanthemum cinerariifolium</name>
    <dbReference type="NCBI Taxonomy" id="118510"/>
    <lineage>
        <taxon>Eukaryota</taxon>
        <taxon>Viridiplantae</taxon>
        <taxon>Streptophyta</taxon>
        <taxon>Embryophyta</taxon>
        <taxon>Tracheophyta</taxon>
        <taxon>Spermatophyta</taxon>
        <taxon>Magnoliopsida</taxon>
        <taxon>eudicotyledons</taxon>
        <taxon>Gunneridae</taxon>
        <taxon>Pentapetalae</taxon>
        <taxon>asterids</taxon>
        <taxon>campanulids</taxon>
        <taxon>Asterales</taxon>
        <taxon>Asteraceae</taxon>
        <taxon>Asteroideae</taxon>
        <taxon>Anthemideae</taxon>
        <taxon>Anthemidinae</taxon>
        <taxon>Tanacetum</taxon>
    </lineage>
</organism>
<dbReference type="AlphaFoldDB" id="A0A699V4A1"/>
<sequence length="103" mass="12126">ALQRSWFELGREALAQIDILQRYEALNEDYGELYEFHRSCQDIFDRLTETQNQLMDTVRSQNKLSDDHKALQQVYLGCVRKEADLTEKLAAVEKEMDDLLDKN</sequence>
<proteinExistence type="predicted"/>
<accession>A0A699V4A1</accession>
<comment type="caution">
    <text evidence="1">The sequence shown here is derived from an EMBL/GenBank/DDBJ whole genome shotgun (WGS) entry which is preliminary data.</text>
</comment>
<dbReference type="EMBL" id="BKCJ011387170">
    <property type="protein sequence ID" value="GFD28618.1"/>
    <property type="molecule type" value="Genomic_DNA"/>
</dbReference>
<protein>
    <submittedName>
        <fullName evidence="1">Uncharacterized protein</fullName>
    </submittedName>
</protein>
<name>A0A699V4A1_TANCI</name>
<evidence type="ECO:0000313" key="1">
    <source>
        <dbReference type="EMBL" id="GFD28618.1"/>
    </source>
</evidence>
<reference evidence="1" key="1">
    <citation type="journal article" date="2019" name="Sci. Rep.">
        <title>Draft genome of Tanacetum cinerariifolium, the natural source of mosquito coil.</title>
        <authorList>
            <person name="Yamashiro T."/>
            <person name="Shiraishi A."/>
            <person name="Satake H."/>
            <person name="Nakayama K."/>
        </authorList>
    </citation>
    <scope>NUCLEOTIDE SEQUENCE</scope>
</reference>